<reference evidence="3 4" key="1">
    <citation type="journal article" date="2018" name="Mol. Plant">
        <title>The genome of Artemisia annua provides insight into the evolution of Asteraceae family and artemisinin biosynthesis.</title>
        <authorList>
            <person name="Shen Q."/>
            <person name="Zhang L."/>
            <person name="Liao Z."/>
            <person name="Wang S."/>
            <person name="Yan T."/>
            <person name="Shi P."/>
            <person name="Liu M."/>
            <person name="Fu X."/>
            <person name="Pan Q."/>
            <person name="Wang Y."/>
            <person name="Lv Z."/>
            <person name="Lu X."/>
            <person name="Zhang F."/>
            <person name="Jiang W."/>
            <person name="Ma Y."/>
            <person name="Chen M."/>
            <person name="Hao X."/>
            <person name="Li L."/>
            <person name="Tang Y."/>
            <person name="Lv G."/>
            <person name="Zhou Y."/>
            <person name="Sun X."/>
            <person name="Brodelius P.E."/>
            <person name="Rose J.K.C."/>
            <person name="Tang K."/>
        </authorList>
    </citation>
    <scope>NUCLEOTIDE SEQUENCE [LARGE SCALE GENOMIC DNA]</scope>
    <source>
        <strain evidence="4">cv. Huhao1</strain>
        <tissue evidence="3">Leaf</tissue>
    </source>
</reference>
<dbReference type="Proteomes" id="UP000245207">
    <property type="component" value="Unassembled WGS sequence"/>
</dbReference>
<dbReference type="SUPFAM" id="SSF50952">
    <property type="entry name" value="Soluble quinoprotein glucose dehydrogenase"/>
    <property type="match status" value="1"/>
</dbReference>
<proteinExistence type="predicted"/>
<name>A0A2U1PQ68_ARTAN</name>
<organism evidence="3 4">
    <name type="scientific">Artemisia annua</name>
    <name type="common">Sweet wormwood</name>
    <dbReference type="NCBI Taxonomy" id="35608"/>
    <lineage>
        <taxon>Eukaryota</taxon>
        <taxon>Viridiplantae</taxon>
        <taxon>Streptophyta</taxon>
        <taxon>Embryophyta</taxon>
        <taxon>Tracheophyta</taxon>
        <taxon>Spermatophyta</taxon>
        <taxon>Magnoliopsida</taxon>
        <taxon>eudicotyledons</taxon>
        <taxon>Gunneridae</taxon>
        <taxon>Pentapetalae</taxon>
        <taxon>asterids</taxon>
        <taxon>campanulids</taxon>
        <taxon>Asterales</taxon>
        <taxon>Asteraceae</taxon>
        <taxon>Asteroideae</taxon>
        <taxon>Anthemideae</taxon>
        <taxon>Artemisiinae</taxon>
        <taxon>Artemisia</taxon>
    </lineage>
</organism>
<feature type="domain" description="Glucose/Sorbosone dehydrogenase" evidence="2">
    <location>
        <begin position="42"/>
        <end position="328"/>
    </location>
</feature>
<accession>A0A2U1PQ68</accession>
<evidence type="ECO:0000313" key="4">
    <source>
        <dbReference type="Proteomes" id="UP000245207"/>
    </source>
</evidence>
<keyword evidence="4" id="KW-1185">Reference proteome</keyword>
<sequence length="345" mass="38257">MDTGHTGQSMISSHNVTNNINAPQPPKGLCLEKLGNSSYIHMVAHPDGSNRVFVCNQKGKIWLAVVPDVGSSQSLMIDESDPFLDLSDQVQFGPETGLMSMAFHPNFTMNGRFFVAFNCDKFQQPGCEGRCSCNTDVGCDPSKVESLQESYPCQFHIAIAEFTANGTTSSSKLSWKGHANSVEVRRIFTMGLPFEAYHVCHIIFGPADGYLYFMTGEASNVNDPYNFAQKKKSLLGKILRLDVDNIPSAKDISRLGLWGNYSIPKDNPFATDIDYEPEIWALGFSNPWRCSFDSEKPSRFICGDIGKDQYEEINLIKKGGNYGWRVYEGPYTTHPSYAPGGCSQD</sequence>
<dbReference type="AlphaFoldDB" id="A0A2U1PQ68"/>
<gene>
    <name evidence="3" type="ORF">CTI12_AA121710</name>
</gene>
<feature type="region of interest" description="Disordered" evidence="1">
    <location>
        <begin position="1"/>
        <end position="22"/>
    </location>
</feature>
<protein>
    <submittedName>
        <fullName evidence="3">Six-bladed beta-propeller, TolB-like protein</fullName>
    </submittedName>
</protein>
<evidence type="ECO:0000313" key="3">
    <source>
        <dbReference type="EMBL" id="PWA87913.1"/>
    </source>
</evidence>
<dbReference type="PANTHER" id="PTHR19328">
    <property type="entry name" value="HEDGEHOG-INTERACTING PROTEIN"/>
    <property type="match status" value="1"/>
</dbReference>
<dbReference type="Pfam" id="PF07995">
    <property type="entry name" value="GSDH"/>
    <property type="match status" value="1"/>
</dbReference>
<dbReference type="EMBL" id="PKPP01000865">
    <property type="protein sequence ID" value="PWA87913.1"/>
    <property type="molecule type" value="Genomic_DNA"/>
</dbReference>
<dbReference type="OrthoDB" id="10266706at2759"/>
<dbReference type="InterPro" id="IPR011042">
    <property type="entry name" value="6-blade_b-propeller_TolB-like"/>
</dbReference>
<comment type="caution">
    <text evidence="3">The sequence shown here is derived from an EMBL/GenBank/DDBJ whole genome shotgun (WGS) entry which is preliminary data.</text>
</comment>
<dbReference type="InterPro" id="IPR012938">
    <property type="entry name" value="Glc/Sorbosone_DH"/>
</dbReference>
<evidence type="ECO:0000256" key="1">
    <source>
        <dbReference type="SAM" id="MobiDB-lite"/>
    </source>
</evidence>
<dbReference type="Gene3D" id="2.120.10.30">
    <property type="entry name" value="TolB, C-terminal domain"/>
    <property type="match status" value="1"/>
</dbReference>
<dbReference type="STRING" id="35608.A0A2U1PQ68"/>
<evidence type="ECO:0000259" key="2">
    <source>
        <dbReference type="Pfam" id="PF07995"/>
    </source>
</evidence>
<dbReference type="InterPro" id="IPR011041">
    <property type="entry name" value="Quinoprot_gluc/sorb_DH_b-prop"/>
</dbReference>
<dbReference type="PANTHER" id="PTHR19328:SF70">
    <property type="entry name" value="PROTEIN, PUTATIVE-RELATED"/>
    <property type="match status" value="1"/>
</dbReference>